<reference evidence="3 5" key="1">
    <citation type="submission" date="2018-03" db="EMBL/GenBank/DDBJ databases">
        <title>Draft genome sequence of Rohu Carp (Labeo rohita).</title>
        <authorList>
            <person name="Das P."/>
            <person name="Kushwaha B."/>
            <person name="Joshi C.G."/>
            <person name="Kumar D."/>
            <person name="Nagpure N.S."/>
            <person name="Sahoo L."/>
            <person name="Das S.P."/>
            <person name="Bit A."/>
            <person name="Patnaik S."/>
            <person name="Meher P.K."/>
            <person name="Jayasankar P."/>
            <person name="Koringa P.G."/>
            <person name="Patel N.V."/>
            <person name="Hinsu A.T."/>
            <person name="Kumar R."/>
            <person name="Pandey M."/>
            <person name="Agarwal S."/>
            <person name="Srivastava S."/>
            <person name="Singh M."/>
            <person name="Iquebal M.A."/>
            <person name="Jaiswal S."/>
            <person name="Angadi U.B."/>
            <person name="Kumar N."/>
            <person name="Raza M."/>
            <person name="Shah T.M."/>
            <person name="Rai A."/>
            <person name="Jena J.K."/>
        </authorList>
    </citation>
    <scope>NUCLEOTIDE SEQUENCE [LARGE SCALE GENOMIC DNA]</scope>
    <source>
        <strain evidence="3">DASCIFA01</strain>
        <tissue evidence="3">Testis</tissue>
    </source>
</reference>
<evidence type="ECO:0000313" key="5">
    <source>
        <dbReference type="Proteomes" id="UP000290572"/>
    </source>
</evidence>
<evidence type="ECO:0000313" key="3">
    <source>
        <dbReference type="EMBL" id="RXN13439.1"/>
    </source>
</evidence>
<name>A0A498LY26_LABRO</name>
<keyword evidence="2" id="KW-0732">Signal</keyword>
<evidence type="ECO:0000256" key="2">
    <source>
        <dbReference type="SAM" id="SignalP"/>
    </source>
</evidence>
<feature type="compositionally biased region" description="Polar residues" evidence="1">
    <location>
        <begin position="81"/>
        <end position="92"/>
    </location>
</feature>
<feature type="region of interest" description="Disordered" evidence="1">
    <location>
        <begin position="70"/>
        <end position="92"/>
    </location>
</feature>
<gene>
    <name evidence="3" type="ORF">ROHU_009704</name>
    <name evidence="4" type="ORF">ROHU_027991</name>
</gene>
<proteinExistence type="predicted"/>
<evidence type="ECO:0000256" key="1">
    <source>
        <dbReference type="SAM" id="MobiDB-lite"/>
    </source>
</evidence>
<feature type="signal peptide" evidence="2">
    <location>
        <begin position="1"/>
        <end position="19"/>
    </location>
</feature>
<feature type="chain" id="PRO_5036117625" evidence="2">
    <location>
        <begin position="20"/>
        <end position="92"/>
    </location>
</feature>
<dbReference type="Proteomes" id="UP000290572">
    <property type="component" value="Unassembled WGS sequence"/>
</dbReference>
<dbReference type="EMBL" id="QBIY01012982">
    <property type="protein sequence ID" value="RXN13439.1"/>
    <property type="molecule type" value="Genomic_DNA"/>
</dbReference>
<sequence>MRVRVLLVLILTSVLITHAQVALGSAGVAESDSIPSLKRSCQKEADLLERVQQTRSDLLLKYLPSASPQVSAEHRADATQPPITVLQQEPQL</sequence>
<dbReference type="EMBL" id="QBIY01012841">
    <property type="protein sequence ID" value="RXN15582.1"/>
    <property type="molecule type" value="Genomic_DNA"/>
</dbReference>
<keyword evidence="5" id="KW-1185">Reference proteome</keyword>
<comment type="caution">
    <text evidence="3">The sequence shown here is derived from an EMBL/GenBank/DDBJ whole genome shotgun (WGS) entry which is preliminary data.</text>
</comment>
<dbReference type="AlphaFoldDB" id="A0A498LY26"/>
<evidence type="ECO:0000313" key="4">
    <source>
        <dbReference type="EMBL" id="RXN15582.1"/>
    </source>
</evidence>
<accession>A0A498LY26</accession>
<protein>
    <submittedName>
        <fullName evidence="3">Uncharacterized protein</fullName>
    </submittedName>
</protein>
<organism evidence="3 5">
    <name type="scientific">Labeo rohita</name>
    <name type="common">Indian major carp</name>
    <name type="synonym">Cyprinus rohita</name>
    <dbReference type="NCBI Taxonomy" id="84645"/>
    <lineage>
        <taxon>Eukaryota</taxon>
        <taxon>Metazoa</taxon>
        <taxon>Chordata</taxon>
        <taxon>Craniata</taxon>
        <taxon>Vertebrata</taxon>
        <taxon>Euteleostomi</taxon>
        <taxon>Actinopterygii</taxon>
        <taxon>Neopterygii</taxon>
        <taxon>Teleostei</taxon>
        <taxon>Ostariophysi</taxon>
        <taxon>Cypriniformes</taxon>
        <taxon>Cyprinidae</taxon>
        <taxon>Labeoninae</taxon>
        <taxon>Labeonini</taxon>
        <taxon>Labeo</taxon>
    </lineage>
</organism>